<dbReference type="PANTHER" id="PTHR42709:SF6">
    <property type="entry name" value="UNDECAPRENYL PHOSPHATE TRANSPORTER A"/>
    <property type="match status" value="1"/>
</dbReference>
<comment type="subcellular location">
    <subcellularLocation>
        <location evidence="1">Cell membrane</location>
        <topology evidence="1">Multi-pass membrane protein</topology>
    </subcellularLocation>
</comment>
<accession>A0A7W9F188</accession>
<evidence type="ECO:0000256" key="3">
    <source>
        <dbReference type="ARBA" id="ARBA00022692"/>
    </source>
</evidence>
<dbReference type="InterPro" id="IPR051311">
    <property type="entry name" value="DedA_domain"/>
</dbReference>
<keyword evidence="4 6" id="KW-1133">Transmembrane helix</keyword>
<dbReference type="AlphaFoldDB" id="A0A7W9F188"/>
<gene>
    <name evidence="8" type="ORF">FHS99_001526</name>
</gene>
<evidence type="ECO:0000259" key="7">
    <source>
        <dbReference type="Pfam" id="PF09335"/>
    </source>
</evidence>
<evidence type="ECO:0000256" key="5">
    <source>
        <dbReference type="ARBA" id="ARBA00023136"/>
    </source>
</evidence>
<dbReference type="RefSeq" id="WP_157176800.1">
    <property type="nucleotide sequence ID" value="NZ_BMJP01000002.1"/>
</dbReference>
<evidence type="ECO:0000313" key="8">
    <source>
        <dbReference type="EMBL" id="MBB5729048.1"/>
    </source>
</evidence>
<feature type="domain" description="VTT" evidence="7">
    <location>
        <begin position="35"/>
        <end position="160"/>
    </location>
</feature>
<evidence type="ECO:0000256" key="6">
    <source>
        <dbReference type="SAM" id="Phobius"/>
    </source>
</evidence>
<dbReference type="GO" id="GO:0005886">
    <property type="term" value="C:plasma membrane"/>
    <property type="evidence" value="ECO:0007669"/>
    <property type="project" value="UniProtKB-SubCell"/>
</dbReference>
<dbReference type="PANTHER" id="PTHR42709">
    <property type="entry name" value="ALKALINE PHOSPHATASE LIKE PROTEIN"/>
    <property type="match status" value="1"/>
</dbReference>
<feature type="transmembrane region" description="Helical" evidence="6">
    <location>
        <begin position="6"/>
        <end position="27"/>
    </location>
</feature>
<dbReference type="Pfam" id="PF09335">
    <property type="entry name" value="VTT_dom"/>
    <property type="match status" value="1"/>
</dbReference>
<feature type="transmembrane region" description="Helical" evidence="6">
    <location>
        <begin position="172"/>
        <end position="193"/>
    </location>
</feature>
<protein>
    <submittedName>
        <fullName evidence="8">Membrane protein DedA with SNARE-associated domain</fullName>
    </submittedName>
</protein>
<keyword evidence="5 6" id="KW-0472">Membrane</keyword>
<evidence type="ECO:0000256" key="4">
    <source>
        <dbReference type="ARBA" id="ARBA00022989"/>
    </source>
</evidence>
<dbReference type="EMBL" id="JACIJR010000003">
    <property type="protein sequence ID" value="MBB5729048.1"/>
    <property type="molecule type" value="Genomic_DNA"/>
</dbReference>
<comment type="caution">
    <text evidence="8">The sequence shown here is derived from an EMBL/GenBank/DDBJ whole genome shotgun (WGS) entry which is preliminary data.</text>
</comment>
<evidence type="ECO:0000256" key="1">
    <source>
        <dbReference type="ARBA" id="ARBA00004651"/>
    </source>
</evidence>
<dbReference type="InterPro" id="IPR032816">
    <property type="entry name" value="VTT_dom"/>
</dbReference>
<evidence type="ECO:0000256" key="2">
    <source>
        <dbReference type="ARBA" id="ARBA00022475"/>
    </source>
</evidence>
<keyword evidence="3 6" id="KW-0812">Transmembrane</keyword>
<sequence>MTDDPLGNILLFAAPLGIAGVFLMALFERIVPVLPSHGLYAAIGVAAAEGAWGLPAAIILSVLGSGAGAFATYRLGIRLAAGEGRAIRIRRLLRRRDRLGRYLRGLQRRSGALPFVAQLLPAARLVAPLIAGATPHDWRRLSVATLAGLTVWNTTFIAIGFVMVQLGGPTNATVVSATILALLAGFFIVTRLARHRRMRLASTTPAYR</sequence>
<organism evidence="8 9">
    <name type="scientific">Sphingomonas prati</name>
    <dbReference type="NCBI Taxonomy" id="1843237"/>
    <lineage>
        <taxon>Bacteria</taxon>
        <taxon>Pseudomonadati</taxon>
        <taxon>Pseudomonadota</taxon>
        <taxon>Alphaproteobacteria</taxon>
        <taxon>Sphingomonadales</taxon>
        <taxon>Sphingomonadaceae</taxon>
        <taxon>Sphingomonas</taxon>
    </lineage>
</organism>
<keyword evidence="9" id="KW-1185">Reference proteome</keyword>
<evidence type="ECO:0000313" key="9">
    <source>
        <dbReference type="Proteomes" id="UP000546701"/>
    </source>
</evidence>
<feature type="transmembrane region" description="Helical" evidence="6">
    <location>
        <begin position="143"/>
        <end position="166"/>
    </location>
</feature>
<proteinExistence type="predicted"/>
<dbReference type="Proteomes" id="UP000546701">
    <property type="component" value="Unassembled WGS sequence"/>
</dbReference>
<name>A0A7W9F188_9SPHN</name>
<reference evidence="8 9" key="1">
    <citation type="submission" date="2020-08" db="EMBL/GenBank/DDBJ databases">
        <title>Genomic Encyclopedia of Type Strains, Phase IV (KMG-IV): sequencing the most valuable type-strain genomes for metagenomic binning, comparative biology and taxonomic classification.</title>
        <authorList>
            <person name="Goeker M."/>
        </authorList>
    </citation>
    <scope>NUCLEOTIDE SEQUENCE [LARGE SCALE GENOMIC DNA]</scope>
    <source>
        <strain evidence="8 9">DSM 103336</strain>
    </source>
</reference>
<dbReference type="OrthoDB" id="9813426at2"/>
<feature type="transmembrane region" description="Helical" evidence="6">
    <location>
        <begin position="39"/>
        <end position="63"/>
    </location>
</feature>
<keyword evidence="2" id="KW-1003">Cell membrane</keyword>